<gene>
    <name evidence="6" type="ORF">FYJ37_11530</name>
</gene>
<dbReference type="SUPFAM" id="SSF51998">
    <property type="entry name" value="PFL-like glycyl radical enzymes"/>
    <property type="match status" value="1"/>
</dbReference>
<evidence type="ECO:0000259" key="4">
    <source>
        <dbReference type="PROSITE" id="PS51149"/>
    </source>
</evidence>
<sequence>MRIEEVLNAQEITQLAKERFQEERATDHLEGWFLAKEIMRECDEQFKDEKDCIRISKTLVEVAKKIPLWIGDYHVFAGTQDDAFARSYALINPAFSVDSFTGYCDPVAVFGDIDPMGDITQERIDDLKEYNMNTDFAKALCKAYDIAGENTSEAIFFIEQVTGHLIPDMRPVLKIGVDGLKEQIRRHKAAEADADKKDYYDAMDIALDAVLVIAGRYEELAREKAAKSEGAVKERFEVMADALGKVPRQGASNLYEAIQSFILMWQVMCLEQTPNPYAFSVGNADRIFEPYRQAEDTGRDMTAALLKHLLVFYNVADRSWAISQDLIIGGKSNTGEDMTNPTSYALLDAYYDMNLPQPILSVKLHKDTPDELYESLGRFLFTPGCLTPSFFNDDSVFEILKEKNHVEPEDLEDYSVAGCQEPLIMGKDNGNTTNSWLNMAKVLELSLNGGVSTISGRKFGKSNEENGYKEEVDVLKNIRSTFYQNLEEYVDQMVECANAASEAISLLQVPFLSALMGGIETGIDTRDTRNQGTKYNGSGCLIHGLSVVSDSFAAIDRLLEERPKDAGRMLEALRDNFEHDQQMRQYLMKAEKYGNNTANVDDEAAEIAARVSDMVSSKKNYLGNPFRADWASPSTHLLYGYWVGATPDGRMAREQLGYGIDPLYGEAHSGLGFRMMSNMKLPFEKMNGGCASHLGINPNYFKTSSYEEKGLEFKNKIIGPLFYNPKKEGISPFYLYVNVTTPEMLRKVLADPKKYAPSGVYIMRIHGTFVNFLDLSPDIQEDIIKRLDMESTSM</sequence>
<dbReference type="InterPro" id="IPR001150">
    <property type="entry name" value="Gly_radical"/>
</dbReference>
<keyword evidence="1" id="KW-0556">Organic radical</keyword>
<evidence type="ECO:0000313" key="7">
    <source>
        <dbReference type="Proteomes" id="UP000462363"/>
    </source>
</evidence>
<dbReference type="Gene3D" id="3.20.70.20">
    <property type="match status" value="1"/>
</dbReference>
<protein>
    <recommendedName>
        <fullName evidence="8">Formate C-acetyltransferase</fullName>
    </recommendedName>
</protein>
<accession>A0A844FCT4</accession>
<evidence type="ECO:0000313" key="6">
    <source>
        <dbReference type="EMBL" id="MSS40964.1"/>
    </source>
</evidence>
<dbReference type="GO" id="GO:0016829">
    <property type="term" value="F:lyase activity"/>
    <property type="evidence" value="ECO:0007669"/>
    <property type="project" value="UniProtKB-KW"/>
</dbReference>
<evidence type="ECO:0008006" key="8">
    <source>
        <dbReference type="Google" id="ProtNLM"/>
    </source>
</evidence>
<evidence type="ECO:0000256" key="3">
    <source>
        <dbReference type="PROSITE-ProRule" id="PRU00493"/>
    </source>
</evidence>
<reference evidence="6 7" key="1">
    <citation type="submission" date="2019-08" db="EMBL/GenBank/DDBJ databases">
        <title>In-depth cultivation of the pig gut microbiome towards novel bacterial diversity and tailored functional studies.</title>
        <authorList>
            <person name="Wylensek D."/>
            <person name="Hitch T.C.A."/>
            <person name="Clavel T."/>
        </authorList>
    </citation>
    <scope>NUCLEOTIDE SEQUENCE [LARGE SCALE GENOMIC DNA]</scope>
    <source>
        <strain evidence="6 7">BL-389-WT-3D</strain>
    </source>
</reference>
<dbReference type="RefSeq" id="WP_154323141.1">
    <property type="nucleotide sequence ID" value="NZ_CP045695.1"/>
</dbReference>
<dbReference type="GO" id="GO:0005829">
    <property type="term" value="C:cytosol"/>
    <property type="evidence" value="ECO:0007669"/>
    <property type="project" value="TreeGrafter"/>
</dbReference>
<keyword evidence="2" id="KW-0456">Lyase</keyword>
<evidence type="ECO:0000256" key="2">
    <source>
        <dbReference type="ARBA" id="ARBA00023239"/>
    </source>
</evidence>
<dbReference type="PANTHER" id="PTHR43641">
    <property type="entry name" value="FORMATE ACETYLTRANSFERASE 3-RELATED"/>
    <property type="match status" value="1"/>
</dbReference>
<dbReference type="AlphaFoldDB" id="A0A844FCT4"/>
<dbReference type="Pfam" id="PF02901">
    <property type="entry name" value="PFL-like"/>
    <property type="match status" value="1"/>
</dbReference>
<comment type="caution">
    <text evidence="3">Lacks conserved residue(s) required for the propagation of feature annotation.</text>
</comment>
<organism evidence="6 7">
    <name type="scientific">Clostridium scindens (strain JCM 10418 / VPI 12708)</name>
    <dbReference type="NCBI Taxonomy" id="29347"/>
    <lineage>
        <taxon>Bacteria</taxon>
        <taxon>Bacillati</taxon>
        <taxon>Bacillota</taxon>
        <taxon>Clostridia</taxon>
        <taxon>Lachnospirales</taxon>
        <taxon>Lachnospiraceae</taxon>
    </lineage>
</organism>
<dbReference type="EMBL" id="VUMB01000023">
    <property type="protein sequence ID" value="MSS40964.1"/>
    <property type="molecule type" value="Genomic_DNA"/>
</dbReference>
<dbReference type="Proteomes" id="UP000462363">
    <property type="component" value="Unassembled WGS sequence"/>
</dbReference>
<comment type="caution">
    <text evidence="6">The sequence shown here is derived from an EMBL/GenBank/DDBJ whole genome shotgun (WGS) entry which is preliminary data.</text>
</comment>
<proteinExistence type="predicted"/>
<name>A0A844FCT4_CLOSV</name>
<dbReference type="PANTHER" id="PTHR43641:SF2">
    <property type="entry name" value="DEHYDRATASE YBIW-RELATED"/>
    <property type="match status" value="1"/>
</dbReference>
<dbReference type="PROSITE" id="PS51554">
    <property type="entry name" value="PFL"/>
    <property type="match status" value="1"/>
</dbReference>
<dbReference type="InterPro" id="IPR051215">
    <property type="entry name" value="GRE"/>
</dbReference>
<feature type="domain" description="PFL" evidence="5">
    <location>
        <begin position="10"/>
        <end position="651"/>
    </location>
</feature>
<evidence type="ECO:0000259" key="5">
    <source>
        <dbReference type="PROSITE" id="PS51554"/>
    </source>
</evidence>
<dbReference type="InterPro" id="IPR004184">
    <property type="entry name" value="PFL_dom"/>
</dbReference>
<evidence type="ECO:0000256" key="1">
    <source>
        <dbReference type="ARBA" id="ARBA00022818"/>
    </source>
</evidence>
<dbReference type="PROSITE" id="PS51149">
    <property type="entry name" value="GLY_RADICAL_2"/>
    <property type="match status" value="1"/>
</dbReference>
<feature type="domain" description="Glycine radical" evidence="4">
    <location>
        <begin position="658"/>
        <end position="792"/>
    </location>
</feature>